<feature type="compositionally biased region" description="Polar residues" evidence="1">
    <location>
        <begin position="688"/>
        <end position="702"/>
    </location>
</feature>
<keyword evidence="3" id="KW-1185">Reference proteome</keyword>
<evidence type="ECO:0008006" key="4">
    <source>
        <dbReference type="Google" id="ProtNLM"/>
    </source>
</evidence>
<accession>A0ABY0HBI8</accession>
<protein>
    <recommendedName>
        <fullName evidence="4">Zinc-binding domain-containing protein</fullName>
    </recommendedName>
</protein>
<feature type="compositionally biased region" description="Acidic residues" evidence="1">
    <location>
        <begin position="107"/>
        <end position="116"/>
    </location>
</feature>
<feature type="compositionally biased region" description="Polar residues" evidence="1">
    <location>
        <begin position="624"/>
        <end position="634"/>
    </location>
</feature>
<proteinExistence type="predicted"/>
<evidence type="ECO:0000256" key="1">
    <source>
        <dbReference type="SAM" id="MobiDB-lite"/>
    </source>
</evidence>
<feature type="region of interest" description="Disordered" evidence="1">
    <location>
        <begin position="96"/>
        <end position="139"/>
    </location>
</feature>
<evidence type="ECO:0000313" key="3">
    <source>
        <dbReference type="Proteomes" id="UP000294003"/>
    </source>
</evidence>
<evidence type="ECO:0000313" key="2">
    <source>
        <dbReference type="EMBL" id="RYO87602.1"/>
    </source>
</evidence>
<feature type="region of interest" description="Disordered" evidence="1">
    <location>
        <begin position="223"/>
        <end position="242"/>
    </location>
</feature>
<comment type="caution">
    <text evidence="2">The sequence shown here is derived from an EMBL/GenBank/DDBJ whole genome shotgun (WGS) entry which is preliminary data.</text>
</comment>
<reference evidence="2 3" key="1">
    <citation type="submission" date="2018-06" db="EMBL/GenBank/DDBJ databases">
        <title>Complete Genomes of Monosporascus.</title>
        <authorList>
            <person name="Robinson A.J."/>
            <person name="Natvig D.O."/>
        </authorList>
    </citation>
    <scope>NUCLEOTIDE SEQUENCE [LARGE SCALE GENOMIC DNA]</scope>
    <source>
        <strain evidence="2 3">CBS 609.92</strain>
    </source>
</reference>
<dbReference type="EMBL" id="QJNS01000098">
    <property type="protein sequence ID" value="RYO87602.1"/>
    <property type="molecule type" value="Genomic_DNA"/>
</dbReference>
<feature type="region of interest" description="Disordered" evidence="1">
    <location>
        <begin position="495"/>
        <end position="541"/>
    </location>
</feature>
<feature type="compositionally biased region" description="Low complexity" evidence="1">
    <location>
        <begin position="525"/>
        <end position="534"/>
    </location>
</feature>
<feature type="compositionally biased region" description="Low complexity" evidence="1">
    <location>
        <begin position="721"/>
        <end position="730"/>
    </location>
</feature>
<feature type="region of interest" description="Disordered" evidence="1">
    <location>
        <begin position="624"/>
        <end position="706"/>
    </location>
</feature>
<organism evidence="2 3">
    <name type="scientific">Monosporascus cannonballus</name>
    <dbReference type="NCBI Taxonomy" id="155416"/>
    <lineage>
        <taxon>Eukaryota</taxon>
        <taxon>Fungi</taxon>
        <taxon>Dikarya</taxon>
        <taxon>Ascomycota</taxon>
        <taxon>Pezizomycotina</taxon>
        <taxon>Sordariomycetes</taxon>
        <taxon>Xylariomycetidae</taxon>
        <taxon>Xylariales</taxon>
        <taxon>Xylariales incertae sedis</taxon>
        <taxon>Monosporascus</taxon>
    </lineage>
</organism>
<name>A0ABY0HBI8_9PEZI</name>
<gene>
    <name evidence="2" type="ORF">DL762_004146</name>
</gene>
<feature type="region of interest" description="Disordered" evidence="1">
    <location>
        <begin position="718"/>
        <end position="740"/>
    </location>
</feature>
<dbReference type="Proteomes" id="UP000294003">
    <property type="component" value="Unassembled WGS sequence"/>
</dbReference>
<sequence length="773" mass="85436">MCFVTRLACQVCKAKDKYLFHPCASLLETEVNPENEGPLPQRKRFHCPELAWPLPEEPEGTSHHICDFCLRNGVLYYQRTVAIEQDTVFNERHHKLLYPPTRGGSAEEPEDPDSEEVSDRGAGVKGVGANDNGEDSDYEDVDAEEDGVQKASIKGVGIPVMDAKEAGVKKHGGVMNLYLKEGYQEVFVKGLGANEAGIQKIWVKGVGIQEIFIKGDGAKEVDIGKGRRTGTKPEATNTSHVPKAPRLFPHASEIKGRFPPNWDEVNPRFKALIVHRYCRDKDELQQSAVNHWYSVDKDKSFENHWQPRLADEPYRELTLWIPCCTICKKPSFTADGGIDAIEFEPSAIFWKWLCRLQGEKMIATRLNTGFVHKPCETCVNLELELRCKVSDYLGACGNIEAWAVWNWLMVRGTGWVGFWNHESTNIGLPDAEPYPQKYFMRLMAEGWKARSGLPWEDTVDLNPPVSCTVAMNVHETPLLRLSQWNKLAGVVGRPDPVFQPLAPPPTPAQRSPPPPVPAPAPATAPAPTNVMPAASKKKRSGKLIMRAHNWRQWTRWQAGTLPDIDGYLDRSGKKRYITVVGAIVGENGRAVKAINRARALPEPQQEAVVSQVPLLNEHTAGAVQQQEGGLNQTPAVKGDPAATATSSRKRRVSDAASNAAAKRVRFENASQNGYASPPKSGTYGDSPHPTNEKASASQSSNGLEEDADDLFGDRQFMDGVAESAADQSQSEAHDPSEGIFTSCAHGFYHLNNGMSPRDMWRLDLGVKDDEEEG</sequence>
<feature type="compositionally biased region" description="Pro residues" evidence="1">
    <location>
        <begin position="501"/>
        <end position="524"/>
    </location>
</feature>